<organism evidence="2 3">
    <name type="scientific">Humicola insolens</name>
    <name type="common">Soft-rot fungus</name>
    <dbReference type="NCBI Taxonomy" id="85995"/>
    <lineage>
        <taxon>Eukaryota</taxon>
        <taxon>Fungi</taxon>
        <taxon>Dikarya</taxon>
        <taxon>Ascomycota</taxon>
        <taxon>Pezizomycotina</taxon>
        <taxon>Sordariomycetes</taxon>
        <taxon>Sordariomycetidae</taxon>
        <taxon>Sordariales</taxon>
        <taxon>Chaetomiaceae</taxon>
        <taxon>Mycothermus</taxon>
    </lineage>
</organism>
<evidence type="ECO:0000313" key="2">
    <source>
        <dbReference type="EMBL" id="KAL1837707.1"/>
    </source>
</evidence>
<keyword evidence="3" id="KW-1185">Reference proteome</keyword>
<dbReference type="InterPro" id="IPR052998">
    <property type="entry name" value="Hetero-Diels-Alderase-like"/>
</dbReference>
<dbReference type="SUPFAM" id="SSF63829">
    <property type="entry name" value="Calcium-dependent phosphotriesterase"/>
    <property type="match status" value="1"/>
</dbReference>
<proteinExistence type="predicted"/>
<dbReference type="EMBL" id="JAZGSY010000270">
    <property type="protein sequence ID" value="KAL1837707.1"/>
    <property type="molecule type" value="Genomic_DNA"/>
</dbReference>
<sequence>MRLARPILLLLSGGPLTALAATLTTIFTVPGPTLPGSWFENLAVRPNGKILATRGDAPEIWQIDPASGSGSLLVNVTGAYNLTGIAEVRRPFWHRRDGGGKGGKGKDRRHPHETYIFGSSHIPAPFTVTPGSAKVWKLTFGHSGTPTVSLLAAMPSAGFINGVAAWDAGRVLLSDTELECVYLMDTDTGSYTTPLTGLAGINGIQTRFSATGAGHGGHQYVYRADHLLSELSRIPVDADAVATGPAEVLATGTAIDDFAIKVDGTGYGKAYIAAMYDNKVVEVDVAAAPSSGLGTSTLLANDLTGTGVGLVTVVAFGRRSTDSNVLYATAGQGGGNAAIVKIEP</sequence>
<dbReference type="Gene3D" id="2.120.10.30">
    <property type="entry name" value="TolB, C-terminal domain"/>
    <property type="match status" value="1"/>
</dbReference>
<dbReference type="Proteomes" id="UP001583172">
    <property type="component" value="Unassembled WGS sequence"/>
</dbReference>
<comment type="caution">
    <text evidence="2">The sequence shown here is derived from an EMBL/GenBank/DDBJ whole genome shotgun (WGS) entry which is preliminary data.</text>
</comment>
<gene>
    <name evidence="2" type="ORF">VTJ49DRAFT_3504</name>
</gene>
<evidence type="ECO:0000313" key="3">
    <source>
        <dbReference type="Proteomes" id="UP001583172"/>
    </source>
</evidence>
<feature type="signal peptide" evidence="1">
    <location>
        <begin position="1"/>
        <end position="20"/>
    </location>
</feature>
<protein>
    <submittedName>
        <fullName evidence="2">Uncharacterized protein</fullName>
    </submittedName>
</protein>
<keyword evidence="1" id="KW-0732">Signal</keyword>
<dbReference type="PANTHER" id="PTHR42060">
    <property type="entry name" value="NHL REPEAT-CONTAINING PROTEIN-RELATED"/>
    <property type="match status" value="1"/>
</dbReference>
<reference evidence="2 3" key="1">
    <citation type="journal article" date="2024" name="Commun. Biol.">
        <title>Comparative genomic analysis of thermophilic fungi reveals convergent evolutionary adaptations and gene losses.</title>
        <authorList>
            <person name="Steindorff A.S."/>
            <person name="Aguilar-Pontes M.V."/>
            <person name="Robinson A.J."/>
            <person name="Andreopoulos B."/>
            <person name="LaButti K."/>
            <person name="Kuo A."/>
            <person name="Mondo S."/>
            <person name="Riley R."/>
            <person name="Otillar R."/>
            <person name="Haridas S."/>
            <person name="Lipzen A."/>
            <person name="Grimwood J."/>
            <person name="Schmutz J."/>
            <person name="Clum A."/>
            <person name="Reid I.D."/>
            <person name="Moisan M.C."/>
            <person name="Butler G."/>
            <person name="Nguyen T.T.M."/>
            <person name="Dewar K."/>
            <person name="Conant G."/>
            <person name="Drula E."/>
            <person name="Henrissat B."/>
            <person name="Hansel C."/>
            <person name="Singer S."/>
            <person name="Hutchinson M.I."/>
            <person name="de Vries R.P."/>
            <person name="Natvig D.O."/>
            <person name="Powell A.J."/>
            <person name="Tsang A."/>
            <person name="Grigoriev I.V."/>
        </authorList>
    </citation>
    <scope>NUCLEOTIDE SEQUENCE [LARGE SCALE GENOMIC DNA]</scope>
    <source>
        <strain evidence="2 3">CBS 620.91</strain>
    </source>
</reference>
<name>A0ABR3V817_HUMIN</name>
<dbReference type="InterPro" id="IPR011042">
    <property type="entry name" value="6-blade_b-propeller_TolB-like"/>
</dbReference>
<evidence type="ECO:0000256" key="1">
    <source>
        <dbReference type="SAM" id="SignalP"/>
    </source>
</evidence>
<feature type="chain" id="PRO_5045483854" evidence="1">
    <location>
        <begin position="21"/>
        <end position="344"/>
    </location>
</feature>
<accession>A0ABR3V817</accession>
<dbReference type="PANTHER" id="PTHR42060:SF1">
    <property type="entry name" value="NHL REPEAT-CONTAINING PROTEIN"/>
    <property type="match status" value="1"/>
</dbReference>